<sequence>MRDGAGEWIGWGLGDVDPKVAEIQSFLARKYSNRAGWLVATGTYDQATADVVAGLQDYYGVPTTAETRGVFNWDTQKATGFVKPTTKLLPLAFTVEGHLSDMWRGPAADTAAILEKEGRVIHRPTGYNNGAIPFDNLSGEIELARRVGQTVQDDGVKFPAGTPFFVFAFSQGAMIATDFLIHHLTDGDLAWRAKDCLGFLLYGNPSRDKGAVAPWSRAQAGPPENAGMEPIARLDLLGIKPMFPVMNVYRRGDIFADNEPGIAGQIKAALYLAIGRGDIFSNPFSVCAQIAAAFTVPVDYVMGAFQAMVSGVGFLGARPNPHYDPFDITGGLDWARDQLALAA</sequence>
<evidence type="ECO:0008006" key="3">
    <source>
        <dbReference type="Google" id="ProtNLM"/>
    </source>
</evidence>
<evidence type="ECO:0000313" key="2">
    <source>
        <dbReference type="Proteomes" id="UP000237911"/>
    </source>
</evidence>
<keyword evidence="2" id="KW-1185">Reference proteome</keyword>
<dbReference type="Gene3D" id="1.10.101.10">
    <property type="entry name" value="PGBD-like superfamily/PGBD"/>
    <property type="match status" value="1"/>
</dbReference>
<accession>A0A9X7IMS7</accession>
<organism evidence="1 2">
    <name type="scientific">Mycolicibacter virginiensis</name>
    <dbReference type="NCBI Taxonomy" id="1795032"/>
    <lineage>
        <taxon>Bacteria</taxon>
        <taxon>Bacillati</taxon>
        <taxon>Actinomycetota</taxon>
        <taxon>Actinomycetes</taxon>
        <taxon>Mycobacteriales</taxon>
        <taxon>Mycobacteriaceae</taxon>
        <taxon>Mycolicibacter</taxon>
    </lineage>
</organism>
<dbReference type="Gene3D" id="1.10.10.1120">
    <property type="entry name" value="Lysin B, C-terminal linker domain"/>
    <property type="match status" value="1"/>
</dbReference>
<dbReference type="EMBL" id="PUEV01000056">
    <property type="protein sequence ID" value="PQM51839.1"/>
    <property type="molecule type" value="Genomic_DNA"/>
</dbReference>
<dbReference type="InterPro" id="IPR029058">
    <property type="entry name" value="AB_hydrolase_fold"/>
</dbReference>
<dbReference type="RefSeq" id="WP_105295249.1">
    <property type="nucleotide sequence ID" value="NZ_PUEV01000056.1"/>
</dbReference>
<dbReference type="AlphaFoldDB" id="A0A9X7IMS7"/>
<evidence type="ECO:0000313" key="1">
    <source>
        <dbReference type="EMBL" id="PQM51839.1"/>
    </source>
</evidence>
<dbReference type="InterPro" id="IPR036366">
    <property type="entry name" value="PGBDSf"/>
</dbReference>
<protein>
    <recommendedName>
        <fullName evidence="3">Lysin B</fullName>
    </recommendedName>
</protein>
<dbReference type="Gene3D" id="3.40.50.1820">
    <property type="entry name" value="alpha/beta hydrolase"/>
    <property type="match status" value="1"/>
</dbReference>
<comment type="caution">
    <text evidence="1">The sequence shown here is derived from an EMBL/GenBank/DDBJ whole genome shotgun (WGS) entry which is preliminary data.</text>
</comment>
<dbReference type="SUPFAM" id="SSF53474">
    <property type="entry name" value="alpha/beta-Hydrolases"/>
    <property type="match status" value="1"/>
</dbReference>
<proteinExistence type="predicted"/>
<dbReference type="Proteomes" id="UP000237911">
    <property type="component" value="Unassembled WGS sequence"/>
</dbReference>
<reference evidence="1 2" key="1">
    <citation type="submission" date="2018-02" db="EMBL/GenBank/DDBJ databases">
        <title>Draft genome sequence of Mycobacterium virginiense isolated from mud of a swine farm in Japan.</title>
        <authorList>
            <person name="Ohya K."/>
        </authorList>
    </citation>
    <scope>NUCLEOTIDE SEQUENCE [LARGE SCALE GENOMIC DNA]</scope>
    <source>
        <strain evidence="1 2">GF75</strain>
    </source>
</reference>
<name>A0A9X7IMS7_9MYCO</name>
<gene>
    <name evidence="1" type="ORF">C5U48_13020</name>
</gene>
<dbReference type="InterPro" id="IPR041855">
    <property type="entry name" value="Lysin_B_C_ter"/>
</dbReference>